<keyword evidence="2" id="KW-1185">Reference proteome</keyword>
<protein>
    <submittedName>
        <fullName evidence="1">Gag-Pol poly</fullName>
    </submittedName>
</protein>
<proteinExistence type="predicted"/>
<comment type="caution">
    <text evidence="1">The sequence shown here is derived from an EMBL/GenBank/DDBJ whole genome shotgun (WGS) entry which is preliminary data.</text>
</comment>
<dbReference type="AlphaFoldDB" id="A0A7D9HJX1"/>
<sequence length="110" mass="12987">GAVSVTCHMKFNPFYGAPRCPYGYAYVQRQRDKLCRSLRYILKDEFKNIRSDEEQLKIYDQLRMKGMTWHFNPPSASHTGGVWERVIRSIRRILASLTTEQTLDDETLVW</sequence>
<dbReference type="EMBL" id="CACRXK020000748">
    <property type="protein sequence ID" value="CAB3984507.1"/>
    <property type="molecule type" value="Genomic_DNA"/>
</dbReference>
<reference evidence="1" key="1">
    <citation type="submission" date="2020-04" db="EMBL/GenBank/DDBJ databases">
        <authorList>
            <person name="Alioto T."/>
            <person name="Alioto T."/>
            <person name="Gomez Garrido J."/>
        </authorList>
    </citation>
    <scope>NUCLEOTIDE SEQUENCE</scope>
    <source>
        <strain evidence="1">A484AB</strain>
    </source>
</reference>
<dbReference type="PANTHER" id="PTHR47331">
    <property type="entry name" value="PHD-TYPE DOMAIN-CONTAINING PROTEIN"/>
    <property type="match status" value="1"/>
</dbReference>
<dbReference type="InterPro" id="IPR036397">
    <property type="entry name" value="RNaseH_sf"/>
</dbReference>
<name>A0A7D9HJX1_PARCT</name>
<gene>
    <name evidence="1" type="ORF">PACLA_8A071459</name>
</gene>
<dbReference type="GO" id="GO:0003676">
    <property type="term" value="F:nucleic acid binding"/>
    <property type="evidence" value="ECO:0007669"/>
    <property type="project" value="InterPro"/>
</dbReference>
<organism evidence="1 2">
    <name type="scientific">Paramuricea clavata</name>
    <name type="common">Red gorgonian</name>
    <name type="synonym">Violescent sea-whip</name>
    <dbReference type="NCBI Taxonomy" id="317549"/>
    <lineage>
        <taxon>Eukaryota</taxon>
        <taxon>Metazoa</taxon>
        <taxon>Cnidaria</taxon>
        <taxon>Anthozoa</taxon>
        <taxon>Octocorallia</taxon>
        <taxon>Malacalcyonacea</taxon>
        <taxon>Plexauridae</taxon>
        <taxon>Paramuricea</taxon>
    </lineage>
</organism>
<dbReference type="Gene3D" id="3.30.420.10">
    <property type="entry name" value="Ribonuclease H-like superfamily/Ribonuclease H"/>
    <property type="match status" value="1"/>
</dbReference>
<feature type="non-terminal residue" evidence="1">
    <location>
        <position position="1"/>
    </location>
</feature>
<dbReference type="PANTHER" id="PTHR47331:SF1">
    <property type="entry name" value="GAG-LIKE PROTEIN"/>
    <property type="match status" value="1"/>
</dbReference>
<dbReference type="Proteomes" id="UP001152795">
    <property type="component" value="Unassembled WGS sequence"/>
</dbReference>
<evidence type="ECO:0000313" key="1">
    <source>
        <dbReference type="EMBL" id="CAB3984507.1"/>
    </source>
</evidence>
<evidence type="ECO:0000313" key="2">
    <source>
        <dbReference type="Proteomes" id="UP001152795"/>
    </source>
</evidence>
<accession>A0A7D9HJX1</accession>
<dbReference type="OrthoDB" id="5984724at2759"/>